<dbReference type="GO" id="GO:0008320">
    <property type="term" value="F:protein transmembrane transporter activity"/>
    <property type="evidence" value="ECO:0007669"/>
    <property type="project" value="UniProtKB-UniRule"/>
</dbReference>
<dbReference type="InterPro" id="IPR006312">
    <property type="entry name" value="TatA/E"/>
</dbReference>
<keyword evidence="4 9" id="KW-0812">Transmembrane</keyword>
<evidence type="ECO:0000256" key="8">
    <source>
        <dbReference type="ARBA" id="ARBA00023136"/>
    </source>
</evidence>
<keyword evidence="6 9" id="KW-1133">Transmembrane helix</keyword>
<feature type="compositionally biased region" description="Polar residues" evidence="10">
    <location>
        <begin position="62"/>
        <end position="73"/>
    </location>
</feature>
<gene>
    <name evidence="9 11" type="primary">tatA</name>
    <name evidence="11" type="ORF">EWM57_12350</name>
</gene>
<dbReference type="Proteomes" id="UP000294155">
    <property type="component" value="Unassembled WGS sequence"/>
</dbReference>
<keyword evidence="5 9" id="KW-0653">Protein transport</keyword>
<dbReference type="OrthoDB" id="9812812at2"/>
<dbReference type="GO" id="GO:0043953">
    <property type="term" value="P:protein transport by the Tat complex"/>
    <property type="evidence" value="ECO:0007669"/>
    <property type="project" value="UniProtKB-UniRule"/>
</dbReference>
<name>A0A4Q5LC86_9BACT</name>
<dbReference type="PANTHER" id="PTHR42982">
    <property type="entry name" value="SEC-INDEPENDENT PROTEIN TRANSLOCASE PROTEIN TATA"/>
    <property type="match status" value="1"/>
</dbReference>
<evidence type="ECO:0000256" key="3">
    <source>
        <dbReference type="ARBA" id="ARBA00022475"/>
    </source>
</evidence>
<comment type="similarity">
    <text evidence="9">Belongs to the TatA/E family.</text>
</comment>
<dbReference type="InterPro" id="IPR003369">
    <property type="entry name" value="TatA/B/E"/>
</dbReference>
<feature type="region of interest" description="Disordered" evidence="10">
    <location>
        <begin position="55"/>
        <end position="81"/>
    </location>
</feature>
<reference evidence="11 12" key="1">
    <citation type="submission" date="2019-02" db="EMBL/GenBank/DDBJ databases">
        <title>Bacterial novel species isolated from soil.</title>
        <authorList>
            <person name="Jung H.-Y."/>
        </authorList>
    </citation>
    <scope>NUCLEOTIDE SEQUENCE [LARGE SCALE GENOMIC DNA]</scope>
    <source>
        <strain evidence="11 12">1-3-3-3</strain>
    </source>
</reference>
<protein>
    <recommendedName>
        <fullName evidence="9">Sec-independent protein translocase protein TatA</fullName>
    </recommendedName>
</protein>
<dbReference type="GO" id="GO:0033281">
    <property type="term" value="C:TAT protein transport complex"/>
    <property type="evidence" value="ECO:0007669"/>
    <property type="project" value="UniProtKB-UniRule"/>
</dbReference>
<evidence type="ECO:0000256" key="5">
    <source>
        <dbReference type="ARBA" id="ARBA00022927"/>
    </source>
</evidence>
<keyword evidence="2 9" id="KW-0813">Transport</keyword>
<keyword evidence="8 9" id="KW-0472">Membrane</keyword>
<comment type="subcellular location">
    <subcellularLocation>
        <location evidence="1 9">Cell membrane</location>
        <topology evidence="1 9">Single-pass membrane protein</topology>
    </subcellularLocation>
</comment>
<evidence type="ECO:0000313" key="12">
    <source>
        <dbReference type="Proteomes" id="UP000294155"/>
    </source>
</evidence>
<evidence type="ECO:0000256" key="4">
    <source>
        <dbReference type="ARBA" id="ARBA00022692"/>
    </source>
</evidence>
<dbReference type="AlphaFoldDB" id="A0A4Q5LC86"/>
<evidence type="ECO:0000256" key="1">
    <source>
        <dbReference type="ARBA" id="ARBA00004162"/>
    </source>
</evidence>
<evidence type="ECO:0000256" key="7">
    <source>
        <dbReference type="ARBA" id="ARBA00023010"/>
    </source>
</evidence>
<dbReference type="PANTHER" id="PTHR42982:SF1">
    <property type="entry name" value="SEC-INDEPENDENT PROTEIN TRANSLOCASE PROTEIN TATA"/>
    <property type="match status" value="1"/>
</dbReference>
<organism evidence="11 12">
    <name type="scientific">Hymenobacter persicinus</name>
    <dbReference type="NCBI Taxonomy" id="2025506"/>
    <lineage>
        <taxon>Bacteria</taxon>
        <taxon>Pseudomonadati</taxon>
        <taxon>Bacteroidota</taxon>
        <taxon>Cytophagia</taxon>
        <taxon>Cytophagales</taxon>
        <taxon>Hymenobacteraceae</taxon>
        <taxon>Hymenobacter</taxon>
    </lineage>
</organism>
<dbReference type="Pfam" id="PF02416">
    <property type="entry name" value="TatA_B_E"/>
    <property type="match status" value="1"/>
</dbReference>
<comment type="caution">
    <text evidence="11">The sequence shown here is derived from an EMBL/GenBank/DDBJ whole genome shotgun (WGS) entry which is preliminary data.</text>
</comment>
<evidence type="ECO:0000256" key="9">
    <source>
        <dbReference type="HAMAP-Rule" id="MF_00236"/>
    </source>
</evidence>
<sequence>MQTPLFLFLGDLGGGEIMLIMVVILIFFGANKIPELARGLGKGIREFKDASSEIRNEFENAGRTTPQQPQAPYNPTPAYQAPVQPVAPVSAENSVVSDAQVVPATPLAPPMDGGITPPVTERPRLDQTTNE</sequence>
<evidence type="ECO:0000313" key="11">
    <source>
        <dbReference type="EMBL" id="RYU78831.1"/>
    </source>
</evidence>
<evidence type="ECO:0000256" key="6">
    <source>
        <dbReference type="ARBA" id="ARBA00022989"/>
    </source>
</evidence>
<feature type="region of interest" description="Disordered" evidence="10">
    <location>
        <begin position="104"/>
        <end position="131"/>
    </location>
</feature>
<comment type="function">
    <text evidence="9">Part of the twin-arginine translocation (Tat) system that transports large folded proteins containing a characteristic twin-arginine motif in their signal peptide across membranes. TatA could form the protein-conducting channel of the Tat system.</text>
</comment>
<dbReference type="RefSeq" id="WP_129921459.1">
    <property type="nucleotide sequence ID" value="NZ_SEWE01000024.1"/>
</dbReference>
<feature type="transmembrane region" description="Helical" evidence="9">
    <location>
        <begin position="6"/>
        <end position="28"/>
    </location>
</feature>
<keyword evidence="7 9" id="KW-0811">Translocation</keyword>
<dbReference type="NCBIfam" id="TIGR01411">
    <property type="entry name" value="tatAE"/>
    <property type="match status" value="1"/>
</dbReference>
<dbReference type="Gene3D" id="1.20.5.3310">
    <property type="match status" value="1"/>
</dbReference>
<proteinExistence type="inferred from homology"/>
<dbReference type="EMBL" id="SEWE01000024">
    <property type="protein sequence ID" value="RYU78831.1"/>
    <property type="molecule type" value="Genomic_DNA"/>
</dbReference>
<accession>A0A4Q5LC86</accession>
<comment type="subunit">
    <text evidence="9">Forms a complex with TatC.</text>
</comment>
<keyword evidence="12" id="KW-1185">Reference proteome</keyword>
<keyword evidence="3 9" id="KW-1003">Cell membrane</keyword>
<evidence type="ECO:0000256" key="2">
    <source>
        <dbReference type="ARBA" id="ARBA00022448"/>
    </source>
</evidence>
<evidence type="ECO:0000256" key="10">
    <source>
        <dbReference type="SAM" id="MobiDB-lite"/>
    </source>
</evidence>
<dbReference type="HAMAP" id="MF_00236">
    <property type="entry name" value="TatA_E"/>
    <property type="match status" value="1"/>
</dbReference>